<feature type="domain" description="DNA2/NAM7 helicase helicase" evidence="8">
    <location>
        <begin position="756"/>
        <end position="997"/>
    </location>
</feature>
<evidence type="ECO:0000256" key="4">
    <source>
        <dbReference type="ARBA" id="ARBA00022806"/>
    </source>
</evidence>
<dbReference type="InterPro" id="IPR041677">
    <property type="entry name" value="DNA2/NAM7_AAA_11"/>
</dbReference>
<dbReference type="InterPro" id="IPR041679">
    <property type="entry name" value="DNA2/NAM7-like_C"/>
</dbReference>
<evidence type="ECO:0000256" key="7">
    <source>
        <dbReference type="SAM" id="SignalP"/>
    </source>
</evidence>
<evidence type="ECO:0000256" key="2">
    <source>
        <dbReference type="ARBA" id="ARBA00022741"/>
    </source>
</evidence>
<comment type="similarity">
    <text evidence="1">Belongs to the DNA2/NAM7 helicase family.</text>
</comment>
<dbReference type="GO" id="GO:0005524">
    <property type="term" value="F:ATP binding"/>
    <property type="evidence" value="ECO:0007669"/>
    <property type="project" value="UniProtKB-KW"/>
</dbReference>
<feature type="domain" description="DNA2/NAM7 helicase-like C-terminal" evidence="9">
    <location>
        <begin position="1013"/>
        <end position="1195"/>
    </location>
</feature>
<dbReference type="Gene3D" id="3.40.50.300">
    <property type="entry name" value="P-loop containing nucleotide triphosphate hydrolases"/>
    <property type="match status" value="2"/>
</dbReference>
<evidence type="ECO:0000256" key="5">
    <source>
        <dbReference type="ARBA" id="ARBA00022840"/>
    </source>
</evidence>
<dbReference type="OrthoDB" id="5851052at2759"/>
<keyword evidence="7" id="KW-0732">Signal</keyword>
<dbReference type="SUPFAM" id="SSF52540">
    <property type="entry name" value="P-loop containing nucleoside triphosphate hydrolases"/>
    <property type="match status" value="1"/>
</dbReference>
<dbReference type="GO" id="GO:0016787">
    <property type="term" value="F:hydrolase activity"/>
    <property type="evidence" value="ECO:0007669"/>
    <property type="project" value="UniProtKB-KW"/>
</dbReference>
<keyword evidence="4" id="KW-0347">Helicase</keyword>
<proteinExistence type="inferred from homology"/>
<dbReference type="InterPro" id="IPR050534">
    <property type="entry name" value="Coronavir_polyprotein_1ab"/>
</dbReference>
<name>A0A7I4XYC9_HAECO</name>
<organism evidence="10 11">
    <name type="scientific">Haemonchus contortus</name>
    <name type="common">Barber pole worm</name>
    <dbReference type="NCBI Taxonomy" id="6289"/>
    <lineage>
        <taxon>Eukaryota</taxon>
        <taxon>Metazoa</taxon>
        <taxon>Ecdysozoa</taxon>
        <taxon>Nematoda</taxon>
        <taxon>Chromadorea</taxon>
        <taxon>Rhabditida</taxon>
        <taxon>Rhabditina</taxon>
        <taxon>Rhabditomorpha</taxon>
        <taxon>Strongyloidea</taxon>
        <taxon>Trichostrongylidae</taxon>
        <taxon>Haemonchus</taxon>
    </lineage>
</organism>
<dbReference type="WBParaSite" id="HCON_00020350-00001">
    <property type="protein sequence ID" value="HCON_00020350-00001"/>
    <property type="gene ID" value="HCON_00020350"/>
</dbReference>
<dbReference type="PANTHER" id="PTHR43788">
    <property type="entry name" value="DNA2/NAM7 HELICASE FAMILY MEMBER"/>
    <property type="match status" value="1"/>
</dbReference>
<dbReference type="InterPro" id="IPR027417">
    <property type="entry name" value="P-loop_NTPase"/>
</dbReference>
<keyword evidence="3" id="KW-0378">Hydrolase</keyword>
<feature type="chain" id="PRO_5029762023" evidence="7">
    <location>
        <begin position="19"/>
        <end position="1239"/>
    </location>
</feature>
<evidence type="ECO:0000313" key="11">
    <source>
        <dbReference type="WBParaSite" id="HCON_00020350-00001"/>
    </source>
</evidence>
<evidence type="ECO:0000313" key="10">
    <source>
        <dbReference type="Proteomes" id="UP000025227"/>
    </source>
</evidence>
<keyword evidence="5" id="KW-0067">ATP-binding</keyword>
<evidence type="ECO:0000256" key="1">
    <source>
        <dbReference type="ARBA" id="ARBA00007913"/>
    </source>
</evidence>
<keyword evidence="10" id="KW-1185">Reference proteome</keyword>
<evidence type="ECO:0000256" key="6">
    <source>
        <dbReference type="SAM" id="MobiDB-lite"/>
    </source>
</evidence>
<dbReference type="Proteomes" id="UP000025227">
    <property type="component" value="Unplaced"/>
</dbReference>
<dbReference type="PANTHER" id="PTHR43788:SF16">
    <property type="entry name" value="HELICASE WITH ZINC FINGER 2"/>
    <property type="match status" value="1"/>
</dbReference>
<sequence length="1239" mass="138004">RRLILCFLSAIVTPTSIAEGTHTFCGLLLNLNDLFMDPDTDTNPLTVSTSTNSTKDSTTAAEPLPSTAPVVTQQTPLAETSARPSYTTSKPPDGSMDPSIALDRLSIRRQPKRLPASATSTTKTRGLPRQEPLRARSHKKAFKTFRKPTSLSSRPSKPAKCTRLGETVMRKPQGIQQRPAHPPEWEQLVHLHPWAIYIMPRPPVESITEESVTSKLPLRVYRQIPQNGYFAKKFVRSLFPKRFSGIPSPTNPLPFIEITRLTDIIAFRQHAIQLTTALLNDQYESDQDSIRRLPQTKGETPTLLVPPSRDGVRPVLYQVVCRSYGQGAVLEAKDFFIPGPDLRELHCLPLTQDSVNVLTGTRGFVRDQLSIKDFIWVYSLKPTLKTLSSSNRYKILRQARQPRPSVVASSAPYFFRVHEFILVTPSPPDHHVLGLVTDVPRRGSTGINNILVAFQGCRDAVRVSRQICDFELADVERDTLLRATARTNVSCAMRFSHWPVSRSAQRYLVYAVRRFLPAHPDEEMLPLRVSRLSERELRWISDREQHFLNYAKNPVTARRRMGRLFAVASAALTAQSFGMDDKTTHKVTAFVPSLTALPISLQFNFDSFTAEAGWQRSKRVSTWVIGSSTLVRTIVALVRFQPSQNTMKIELHSGQNQHRALANAIRRYGIVNNENNTAQVPIYIRLCRESVGANPIFDILASNSLLGPLLHPSRPSLASTILDTVYASRRRVSSAPPARLTRRLPTSIRVGCRNLHLNNEQALAIQLGTEDYPILAIQAAFGTGKTLVGAAIAARLASADQQVIVTATTNVAVAQFTDTLLQLEGYNHLHILRFLCDSALKEGAPTTAVDLHHILKGLPANYPDSFTDKETDHLTTYRRGRELIERLILKPDTTTNLTDEEREEFRIAENRNSEATGYAVKIMLRVRFPSIVCMTTASLLNTTKPGGLFSDVLSKSGVIIGDEASQIPEPILVAMLGRFPSAKHIYIGDVNQLEPHVRCPRSSRAARLGAKGIMELLMAKEIPLVQLVTTYRAHPALNALPNRLVYDGDLVSGTPARRRQMITNHLRLPSPELPIVVIDVPGKSRLSPSQSHSNEQEAQCCKELICGLLAKDIPPTSIGVITFYKDQQRLMEDTAAKLGVHLFTVDSVQGREIDVVVILTTRTIIDRSSGEFLDDHKRLNVAITRCRHGLFILANVGALRGLHNWGKLIHWAHEHRTIIAASQLPDIFAQNISERGGDK</sequence>
<dbReference type="Pfam" id="PF13087">
    <property type="entry name" value="AAA_12"/>
    <property type="match status" value="1"/>
</dbReference>
<protein>
    <submittedName>
        <fullName evidence="11">AAA_11 domain-containing protein</fullName>
    </submittedName>
</protein>
<dbReference type="Pfam" id="PF13086">
    <property type="entry name" value="AAA_11"/>
    <property type="match status" value="1"/>
</dbReference>
<dbReference type="InterPro" id="IPR047187">
    <property type="entry name" value="SF1_C_Upf1"/>
</dbReference>
<dbReference type="GO" id="GO:0043139">
    <property type="term" value="F:5'-3' DNA helicase activity"/>
    <property type="evidence" value="ECO:0007669"/>
    <property type="project" value="TreeGrafter"/>
</dbReference>
<accession>A0A7I4XYC9</accession>
<feature type="compositionally biased region" description="Basic residues" evidence="6">
    <location>
        <begin position="135"/>
        <end position="146"/>
    </location>
</feature>
<feature type="region of interest" description="Disordered" evidence="6">
    <location>
        <begin position="43"/>
        <end position="160"/>
    </location>
</feature>
<feature type="compositionally biased region" description="Low complexity" evidence="6">
    <location>
        <begin position="46"/>
        <end position="59"/>
    </location>
</feature>
<dbReference type="CDD" id="cd18808">
    <property type="entry name" value="SF1_C_Upf1"/>
    <property type="match status" value="1"/>
</dbReference>
<dbReference type="AlphaFoldDB" id="A0A7I4XYC9"/>
<evidence type="ECO:0000259" key="8">
    <source>
        <dbReference type="Pfam" id="PF13086"/>
    </source>
</evidence>
<feature type="compositionally biased region" description="Polar residues" evidence="6">
    <location>
        <begin position="69"/>
        <end position="90"/>
    </location>
</feature>
<feature type="signal peptide" evidence="7">
    <location>
        <begin position="1"/>
        <end position="18"/>
    </location>
</feature>
<evidence type="ECO:0000256" key="3">
    <source>
        <dbReference type="ARBA" id="ARBA00022801"/>
    </source>
</evidence>
<keyword evidence="2" id="KW-0547">Nucleotide-binding</keyword>
<evidence type="ECO:0000259" key="9">
    <source>
        <dbReference type="Pfam" id="PF13087"/>
    </source>
</evidence>
<reference evidence="11" key="1">
    <citation type="submission" date="2020-12" db="UniProtKB">
        <authorList>
            <consortium name="WormBaseParasite"/>
        </authorList>
    </citation>
    <scope>IDENTIFICATION</scope>
    <source>
        <strain evidence="11">MHco3</strain>
    </source>
</reference>